<dbReference type="PROSITE" id="PS50082">
    <property type="entry name" value="WD_REPEATS_2"/>
    <property type="match status" value="4"/>
</dbReference>
<evidence type="ECO:0000256" key="1">
    <source>
        <dbReference type="ARBA" id="ARBA00022574"/>
    </source>
</evidence>
<dbReference type="PANTHER" id="PTHR22838">
    <property type="entry name" value="WD REPEAT PROTEIN 26-RELATED"/>
    <property type="match status" value="1"/>
</dbReference>
<dbReference type="InterPro" id="IPR054080">
    <property type="entry name" value="TPR1-like_2nd"/>
</dbReference>
<dbReference type="SMART" id="SM00668">
    <property type="entry name" value="CTLH"/>
    <property type="match status" value="1"/>
</dbReference>
<evidence type="ECO:0000259" key="5">
    <source>
        <dbReference type="PROSITE" id="PS50897"/>
    </source>
</evidence>
<evidence type="ECO:0000256" key="4">
    <source>
        <dbReference type="SAM" id="MobiDB-lite"/>
    </source>
</evidence>
<dbReference type="InterPro" id="IPR001680">
    <property type="entry name" value="WD40_rpt"/>
</dbReference>
<dbReference type="PROSITE" id="PS50294">
    <property type="entry name" value="WD_REPEATS_REGION"/>
    <property type="match status" value="3"/>
</dbReference>
<dbReference type="Pfam" id="PF00400">
    <property type="entry name" value="WD40"/>
    <property type="match status" value="4"/>
</dbReference>
<dbReference type="InterPro" id="IPR051350">
    <property type="entry name" value="WD_repeat-ST_regulator"/>
</dbReference>
<dbReference type="InterPro" id="IPR015943">
    <property type="entry name" value="WD40/YVTN_repeat-like_dom_sf"/>
</dbReference>
<feature type="compositionally biased region" description="Polar residues" evidence="4">
    <location>
        <begin position="19"/>
        <end position="37"/>
    </location>
</feature>
<dbReference type="Pfam" id="PF21889">
    <property type="entry name" value="TPR1-like_2nd"/>
    <property type="match status" value="1"/>
</dbReference>
<dbReference type="Pfam" id="PF23627">
    <property type="entry name" value="LisH_WDR26"/>
    <property type="match status" value="1"/>
</dbReference>
<dbReference type="Gene3D" id="2.130.10.10">
    <property type="entry name" value="YVTN repeat-like/Quinoprotein amine dehydrogenase"/>
    <property type="match status" value="2"/>
</dbReference>
<reference evidence="6" key="1">
    <citation type="submission" date="2021-01" db="EMBL/GenBank/DDBJ databases">
        <authorList>
            <person name="Corre E."/>
            <person name="Pelletier E."/>
            <person name="Niang G."/>
            <person name="Scheremetjew M."/>
            <person name="Finn R."/>
            <person name="Kale V."/>
            <person name="Holt S."/>
            <person name="Cochrane G."/>
            <person name="Meng A."/>
            <person name="Brown T."/>
            <person name="Cohen L."/>
        </authorList>
    </citation>
    <scope>NUCLEOTIDE SEQUENCE</scope>
    <source>
        <strain evidence="6">CCMP1594</strain>
    </source>
</reference>
<feature type="compositionally biased region" description="Acidic residues" evidence="4">
    <location>
        <begin position="441"/>
        <end position="453"/>
    </location>
</feature>
<feature type="region of interest" description="Disordered" evidence="4">
    <location>
        <begin position="433"/>
        <end position="458"/>
    </location>
</feature>
<evidence type="ECO:0000256" key="3">
    <source>
        <dbReference type="PROSITE-ProRule" id="PRU00221"/>
    </source>
</evidence>
<dbReference type="AlphaFoldDB" id="A0A7S4GNX4"/>
<dbReference type="PANTHER" id="PTHR22838:SF0">
    <property type="entry name" value="WD REPEAT-CONTAINING PROTEIN 26"/>
    <property type="match status" value="1"/>
</dbReference>
<evidence type="ECO:0000256" key="2">
    <source>
        <dbReference type="ARBA" id="ARBA00022737"/>
    </source>
</evidence>
<protein>
    <recommendedName>
        <fullName evidence="5">CTLH domain-containing protein</fullName>
    </recommendedName>
</protein>
<keyword evidence="1 3" id="KW-0853">WD repeat</keyword>
<keyword evidence="2" id="KW-0677">Repeat</keyword>
<evidence type="ECO:0000313" key="6">
    <source>
        <dbReference type="EMBL" id="CAE0842473.1"/>
    </source>
</evidence>
<accession>A0A7S4GNX4</accession>
<dbReference type="PROSITE" id="PS50896">
    <property type="entry name" value="LISH"/>
    <property type="match status" value="1"/>
</dbReference>
<feature type="repeat" description="WD" evidence="3">
    <location>
        <begin position="559"/>
        <end position="591"/>
    </location>
</feature>
<feature type="repeat" description="WD" evidence="3">
    <location>
        <begin position="300"/>
        <end position="341"/>
    </location>
</feature>
<feature type="repeat" description="WD" evidence="3">
    <location>
        <begin position="248"/>
        <end position="280"/>
    </location>
</feature>
<feature type="domain" description="CTLH" evidence="5">
    <location>
        <begin position="76"/>
        <end position="132"/>
    </location>
</feature>
<proteinExistence type="predicted"/>
<organism evidence="6">
    <name type="scientific">Eutreptiella gymnastica</name>
    <dbReference type="NCBI Taxonomy" id="73025"/>
    <lineage>
        <taxon>Eukaryota</taxon>
        <taxon>Discoba</taxon>
        <taxon>Euglenozoa</taxon>
        <taxon>Euglenida</taxon>
        <taxon>Spirocuta</taxon>
        <taxon>Euglenophyceae</taxon>
        <taxon>Eutreptiales</taxon>
        <taxon>Eutreptiaceae</taxon>
        <taxon>Eutreptiella</taxon>
    </lineage>
</organism>
<dbReference type="InterPro" id="IPR006594">
    <property type="entry name" value="LisH"/>
</dbReference>
<dbReference type="SMART" id="SM00320">
    <property type="entry name" value="WD40"/>
    <property type="match status" value="6"/>
</dbReference>
<feature type="repeat" description="WD" evidence="3">
    <location>
        <begin position="342"/>
        <end position="375"/>
    </location>
</feature>
<name>A0A7S4GNX4_9EUGL</name>
<dbReference type="EMBL" id="HBJA01151866">
    <property type="protein sequence ID" value="CAE0842473.1"/>
    <property type="molecule type" value="Transcribed_RNA"/>
</dbReference>
<dbReference type="SUPFAM" id="SSF50978">
    <property type="entry name" value="WD40 repeat-like"/>
    <property type="match status" value="1"/>
</dbReference>
<feature type="region of interest" description="Disordered" evidence="4">
    <location>
        <begin position="1"/>
        <end position="39"/>
    </location>
</feature>
<dbReference type="InterPro" id="IPR036322">
    <property type="entry name" value="WD40_repeat_dom_sf"/>
</dbReference>
<dbReference type="InterPro" id="IPR006595">
    <property type="entry name" value="CTLH_C"/>
</dbReference>
<gene>
    <name evidence="6" type="ORF">EGYM00163_LOCUS51961</name>
</gene>
<dbReference type="PROSITE" id="PS50897">
    <property type="entry name" value="CTLH"/>
    <property type="match status" value="1"/>
</dbReference>
<sequence length="608" mass="68774">MTQKEPDISCNGDKEDEGSSSNDVQLQLQPNGTTNVGSFGERHRSEIVRVMLQTLQTLGYKESLQKLEDESGVLLQSQHINQFRACILGGEWDKVIELLPKLQIGENAVRHVKFLIYQQKFLELLEAGERKQAVECVRTQLTPVAHDTASLHKLTGLVMCKDMNVLYKRSQWDGKDGASRQLLIQALHSYISSDQLLQESRLFHLLRQAQLYQIQNCMYHNTTITDFSLLQDHTCSRSCVPQYTRTVLRNHSDEVWFVAFSHSGKHLATAGKDQRCFIFDASRWADPDYKSSEAPLLQCLEGHLDAVSFLAWSPDDSLLVTCSQDCSCRVWSVQTGECVLKFTRHSEPVTAAAWYPDGHHVVSAAQDKYVYKWDLTGKVKGKHCGARVNDITVSRDSTRMVTIDSDKKIINYNLQHPLDKLPEHEPTRGYINDARERHDDSDDGGAESGDDDDHPSSRMSETYKIIHKANDSLTSLNLSVDGHYILVNKSISEKRGCIHLYDIRHRPFKVTQKYAGHLQKRFVIRSCFGGANQIFVLSGSEDHKVYVYHRDTGRKLFALTGHTNVVNTVAWNPCIHNMFASGSDDGTVRVWTTHPTAQPEDEDDVATA</sequence>